<dbReference type="AlphaFoldDB" id="A0A562UYY3"/>
<keyword evidence="1" id="KW-0812">Transmembrane</keyword>
<evidence type="ECO:0000313" key="3">
    <source>
        <dbReference type="Proteomes" id="UP000321617"/>
    </source>
</evidence>
<feature type="transmembrane region" description="Helical" evidence="1">
    <location>
        <begin position="165"/>
        <end position="188"/>
    </location>
</feature>
<accession>A0A562UYY3</accession>
<evidence type="ECO:0000256" key="1">
    <source>
        <dbReference type="SAM" id="Phobius"/>
    </source>
</evidence>
<dbReference type="NCBIfam" id="NF038403">
    <property type="entry name" value="perm_prefix_1"/>
    <property type="match status" value="1"/>
</dbReference>
<gene>
    <name evidence="2" type="ORF">LX16_4278</name>
</gene>
<name>A0A562UYY3_9ACTN</name>
<keyword evidence="1" id="KW-0472">Membrane</keyword>
<dbReference type="EMBL" id="VLLL01000007">
    <property type="protein sequence ID" value="TWJ10854.1"/>
    <property type="molecule type" value="Genomic_DNA"/>
</dbReference>
<proteinExistence type="predicted"/>
<feature type="transmembrane region" description="Helical" evidence="1">
    <location>
        <begin position="133"/>
        <end position="153"/>
    </location>
</feature>
<feature type="transmembrane region" description="Helical" evidence="1">
    <location>
        <begin position="200"/>
        <end position="218"/>
    </location>
</feature>
<protein>
    <submittedName>
        <fullName evidence="2">Uncharacterized protein</fullName>
    </submittedName>
</protein>
<organism evidence="2 3">
    <name type="scientific">Stackebrandtia albiflava</name>
    <dbReference type="NCBI Taxonomy" id="406432"/>
    <lineage>
        <taxon>Bacteria</taxon>
        <taxon>Bacillati</taxon>
        <taxon>Actinomycetota</taxon>
        <taxon>Actinomycetes</taxon>
        <taxon>Glycomycetales</taxon>
        <taxon>Glycomycetaceae</taxon>
        <taxon>Stackebrandtia</taxon>
    </lineage>
</organism>
<keyword evidence="3" id="KW-1185">Reference proteome</keyword>
<dbReference type="RefSeq" id="WP_147141984.1">
    <property type="nucleotide sequence ID" value="NZ_BAABIJ010000003.1"/>
</dbReference>
<dbReference type="OrthoDB" id="5187995at2"/>
<keyword evidence="1" id="KW-1133">Transmembrane helix</keyword>
<dbReference type="InterPro" id="IPR047928">
    <property type="entry name" value="Perm_prefix_1"/>
</dbReference>
<reference evidence="2 3" key="1">
    <citation type="journal article" date="2013" name="Stand. Genomic Sci.">
        <title>Genomic Encyclopedia of Type Strains, Phase I: The one thousand microbial genomes (KMG-I) project.</title>
        <authorList>
            <person name="Kyrpides N.C."/>
            <person name="Woyke T."/>
            <person name="Eisen J.A."/>
            <person name="Garrity G."/>
            <person name="Lilburn T.G."/>
            <person name="Beck B.J."/>
            <person name="Whitman W.B."/>
            <person name="Hugenholtz P."/>
            <person name="Klenk H.P."/>
        </authorList>
    </citation>
    <scope>NUCLEOTIDE SEQUENCE [LARGE SCALE GENOMIC DNA]</scope>
    <source>
        <strain evidence="2 3">DSM 45044</strain>
    </source>
</reference>
<dbReference type="Proteomes" id="UP000321617">
    <property type="component" value="Unassembled WGS sequence"/>
</dbReference>
<comment type="caution">
    <text evidence="2">The sequence shown here is derived from an EMBL/GenBank/DDBJ whole genome shotgun (WGS) entry which is preliminary data.</text>
</comment>
<evidence type="ECO:0000313" key="2">
    <source>
        <dbReference type="EMBL" id="TWJ10854.1"/>
    </source>
</evidence>
<sequence length="233" mass="24828">MSTRRDGADGDLVERFVDDLSARLDGSRRAKADMLREVRHGLSDAAAGYRESGMAAAEAEAAAVAEFGRPAELAGEFQVELAARQTRFALGFFAVTGPVGETLSRIQWSNAEPVGPVASPPEYTYLLSQAVDVVGWGASLLAVVLLLAMGFGFSPLRFRTGLAQLVAWSMLAKVVLFTVAGAALMVLYGRFEPFADPFSLLVGLSHPVFAGVAVWLAWRCLRTAGHADRLAPA</sequence>